<name>A0A915D423_9BILA</name>
<dbReference type="Proteomes" id="UP000887574">
    <property type="component" value="Unplaced"/>
</dbReference>
<evidence type="ECO:0000313" key="2">
    <source>
        <dbReference type="WBParaSite" id="jg15347"/>
    </source>
</evidence>
<dbReference type="AlphaFoldDB" id="A0A915D423"/>
<keyword evidence="1" id="KW-1185">Reference proteome</keyword>
<sequence>MILVISFEQSLAQNSSTTEIITSGSSNCPAVGSVEYSPIPFNINQSSTLFTIITSISIVPADGAPAIAMLNESYSDPFVVPCQSDHERPNIVLNFQSSDGRQGQWIITPEHWTSTRTPFDAAGTLCEFVFRFSPNQMWYSHDFHARHYCQARNMVDRTLGLASSTIISLKNKKQK</sequence>
<accession>A0A915D423</accession>
<organism evidence="1 2">
    <name type="scientific">Ditylenchus dipsaci</name>
    <dbReference type="NCBI Taxonomy" id="166011"/>
    <lineage>
        <taxon>Eukaryota</taxon>
        <taxon>Metazoa</taxon>
        <taxon>Ecdysozoa</taxon>
        <taxon>Nematoda</taxon>
        <taxon>Chromadorea</taxon>
        <taxon>Rhabditida</taxon>
        <taxon>Tylenchina</taxon>
        <taxon>Tylenchomorpha</taxon>
        <taxon>Sphaerularioidea</taxon>
        <taxon>Anguinidae</taxon>
        <taxon>Anguininae</taxon>
        <taxon>Ditylenchus</taxon>
    </lineage>
</organism>
<evidence type="ECO:0000313" key="1">
    <source>
        <dbReference type="Proteomes" id="UP000887574"/>
    </source>
</evidence>
<proteinExistence type="predicted"/>
<dbReference type="WBParaSite" id="jg15347">
    <property type="protein sequence ID" value="jg15347"/>
    <property type="gene ID" value="jg15347"/>
</dbReference>
<protein>
    <submittedName>
        <fullName evidence="2">Uncharacterized protein</fullName>
    </submittedName>
</protein>
<reference evidence="2" key="1">
    <citation type="submission" date="2022-11" db="UniProtKB">
        <authorList>
            <consortium name="WormBaseParasite"/>
        </authorList>
    </citation>
    <scope>IDENTIFICATION</scope>
</reference>